<comment type="caution">
    <text evidence="2">The sequence shown here is derived from an EMBL/GenBank/DDBJ whole genome shotgun (WGS) entry which is preliminary data.</text>
</comment>
<dbReference type="RefSeq" id="WP_002212889.1">
    <property type="nucleotide sequence ID" value="NZ_CP007667.1"/>
</dbReference>
<protein>
    <submittedName>
        <fullName evidence="2">Uncharacterized protein</fullName>
    </submittedName>
</protein>
<organism evidence="2 3">
    <name type="scientific">Neisseria meningitidis</name>
    <dbReference type="NCBI Taxonomy" id="487"/>
    <lineage>
        <taxon>Bacteria</taxon>
        <taxon>Pseudomonadati</taxon>
        <taxon>Pseudomonadota</taxon>
        <taxon>Betaproteobacteria</taxon>
        <taxon>Neisseriales</taxon>
        <taxon>Neisseriaceae</taxon>
        <taxon>Neisseria</taxon>
    </lineage>
</organism>
<gene>
    <name evidence="2" type="ORF">COH52_07255</name>
</gene>
<accession>A0A425BAE6</accession>
<sequence length="61" mass="6835">MDGFVVPAKAGIRNQKPQKFIGKTETQKQRKPNGQDSRLRGNDGSYITQKIETKQMGFPLA</sequence>
<evidence type="ECO:0000313" key="2">
    <source>
        <dbReference type="EMBL" id="RQK78037.1"/>
    </source>
</evidence>
<dbReference type="Proteomes" id="UP000283666">
    <property type="component" value="Unassembled WGS sequence"/>
</dbReference>
<evidence type="ECO:0000256" key="1">
    <source>
        <dbReference type="SAM" id="MobiDB-lite"/>
    </source>
</evidence>
<dbReference type="AlphaFoldDB" id="A0A425BAE6"/>
<name>A0A425BAE6_NEIME</name>
<evidence type="ECO:0000313" key="3">
    <source>
        <dbReference type="Proteomes" id="UP000283666"/>
    </source>
</evidence>
<dbReference type="EMBL" id="NWZY01000018">
    <property type="protein sequence ID" value="RQK78037.1"/>
    <property type="molecule type" value="Genomic_DNA"/>
</dbReference>
<feature type="region of interest" description="Disordered" evidence="1">
    <location>
        <begin position="1"/>
        <end position="61"/>
    </location>
</feature>
<proteinExistence type="predicted"/>
<reference evidence="2 3" key="1">
    <citation type="submission" date="2017-09" db="EMBL/GenBank/DDBJ databases">
        <title>Phenotypic and genotypic characterization of Colombian isolates of Neisseria meningitidis recovered from invasive disease.</title>
        <authorList>
            <person name="Duarte C."/>
            <person name="Gabastou J.M."/>
            <person name="Moreno J."/>
        </authorList>
    </citation>
    <scope>NUCLEOTIDE SEQUENCE [LARGE SCALE GENOMIC DNA]</scope>
    <source>
        <strain evidence="2 3">INS-Nm1012</strain>
    </source>
</reference>